<gene>
    <name evidence="1" type="ORF">TCLT_LOCUS10331</name>
</gene>
<dbReference type="AlphaFoldDB" id="A0A0N5DAY0"/>
<sequence>MRQLKALEYAKPLSDCRHTRAADGILQAALPIFGKSVQYCTDERCLNQHLLLSKVPSLRNSGDRSTYEQLIAAVDMCCGKRALQLLDLSKAQYVRSGASRLVWLLTDCTQKTSKRGQG</sequence>
<dbReference type="EMBL" id="UYYF01005059">
    <property type="protein sequence ID" value="VDN08017.1"/>
    <property type="molecule type" value="Genomic_DNA"/>
</dbReference>
<evidence type="ECO:0000313" key="1">
    <source>
        <dbReference type="EMBL" id="VDN08017.1"/>
    </source>
</evidence>
<dbReference type="WBParaSite" id="TCLT_0001034201-mRNA-1">
    <property type="protein sequence ID" value="TCLT_0001034201-mRNA-1"/>
    <property type="gene ID" value="TCLT_0001034201"/>
</dbReference>
<organism evidence="3">
    <name type="scientific">Thelazia callipaeda</name>
    <name type="common">Oriental eyeworm</name>
    <name type="synonym">Parasitic nematode</name>
    <dbReference type="NCBI Taxonomy" id="103827"/>
    <lineage>
        <taxon>Eukaryota</taxon>
        <taxon>Metazoa</taxon>
        <taxon>Ecdysozoa</taxon>
        <taxon>Nematoda</taxon>
        <taxon>Chromadorea</taxon>
        <taxon>Rhabditida</taxon>
        <taxon>Spirurina</taxon>
        <taxon>Spiruromorpha</taxon>
        <taxon>Thelazioidea</taxon>
        <taxon>Thelaziidae</taxon>
        <taxon>Thelazia</taxon>
    </lineage>
</organism>
<name>A0A0N5DAY0_THECL</name>
<reference evidence="1 2" key="2">
    <citation type="submission" date="2018-11" db="EMBL/GenBank/DDBJ databases">
        <authorList>
            <consortium name="Pathogen Informatics"/>
        </authorList>
    </citation>
    <scope>NUCLEOTIDE SEQUENCE [LARGE SCALE GENOMIC DNA]</scope>
</reference>
<reference evidence="3" key="1">
    <citation type="submission" date="2017-02" db="UniProtKB">
        <authorList>
            <consortium name="WormBaseParasite"/>
        </authorList>
    </citation>
    <scope>IDENTIFICATION</scope>
</reference>
<proteinExistence type="predicted"/>
<dbReference type="Proteomes" id="UP000276776">
    <property type="component" value="Unassembled WGS sequence"/>
</dbReference>
<evidence type="ECO:0000313" key="2">
    <source>
        <dbReference type="Proteomes" id="UP000276776"/>
    </source>
</evidence>
<protein>
    <submittedName>
        <fullName evidence="3">Transposase</fullName>
    </submittedName>
</protein>
<accession>A0A0N5DAY0</accession>
<evidence type="ECO:0000313" key="3">
    <source>
        <dbReference type="WBParaSite" id="TCLT_0001034201-mRNA-1"/>
    </source>
</evidence>
<keyword evidence="2" id="KW-1185">Reference proteome</keyword>